<dbReference type="CDD" id="cd00082">
    <property type="entry name" value="HisKA"/>
    <property type="match status" value="1"/>
</dbReference>
<evidence type="ECO:0000256" key="4">
    <source>
        <dbReference type="ARBA" id="ARBA00022475"/>
    </source>
</evidence>
<dbReference type="Pfam" id="PF02518">
    <property type="entry name" value="HATPase_c"/>
    <property type="match status" value="1"/>
</dbReference>
<comment type="subcellular location">
    <subcellularLocation>
        <location evidence="2">Cell membrane</location>
        <topology evidence="2">Multi-pass membrane protein</topology>
    </subcellularLocation>
</comment>
<keyword evidence="16" id="KW-1185">Reference proteome</keyword>
<dbReference type="GO" id="GO:0016036">
    <property type="term" value="P:cellular response to phosphate starvation"/>
    <property type="evidence" value="ECO:0007669"/>
    <property type="project" value="TreeGrafter"/>
</dbReference>
<keyword evidence="6 13" id="KW-0812">Transmembrane</keyword>
<keyword evidence="12 13" id="KW-0472">Membrane</keyword>
<dbReference type="EMBL" id="LVJH01000016">
    <property type="protein sequence ID" value="OAB43278.1"/>
    <property type="molecule type" value="Genomic_DNA"/>
</dbReference>
<proteinExistence type="predicted"/>
<feature type="transmembrane region" description="Helical" evidence="13">
    <location>
        <begin position="12"/>
        <end position="30"/>
    </location>
</feature>
<dbReference type="GO" id="GO:0005524">
    <property type="term" value="F:ATP binding"/>
    <property type="evidence" value="ECO:0007669"/>
    <property type="project" value="UniProtKB-KW"/>
</dbReference>
<keyword evidence="10 13" id="KW-1133">Transmembrane helix</keyword>
<evidence type="ECO:0000256" key="3">
    <source>
        <dbReference type="ARBA" id="ARBA00012438"/>
    </source>
</evidence>
<keyword evidence="11" id="KW-0902">Two-component regulatory system</keyword>
<reference evidence="15 16" key="1">
    <citation type="submission" date="2016-03" db="EMBL/GenBank/DDBJ databases">
        <title>Draft genome sequence of Paenibacillus glacialis DSM 22343.</title>
        <authorList>
            <person name="Shin S.-K."/>
            <person name="Yi H."/>
        </authorList>
    </citation>
    <scope>NUCLEOTIDE SEQUENCE [LARGE SCALE GENOMIC DNA]</scope>
    <source>
        <strain evidence="15 16">DSM 22343</strain>
    </source>
</reference>
<accession>A0A162KBC8</accession>
<dbReference type="EC" id="2.7.13.3" evidence="3"/>
<dbReference type="SMART" id="SM00387">
    <property type="entry name" value="HATPase_c"/>
    <property type="match status" value="1"/>
</dbReference>
<dbReference type="GO" id="GO:0004721">
    <property type="term" value="F:phosphoprotein phosphatase activity"/>
    <property type="evidence" value="ECO:0007669"/>
    <property type="project" value="TreeGrafter"/>
</dbReference>
<dbReference type="Proteomes" id="UP000076967">
    <property type="component" value="Unassembled WGS sequence"/>
</dbReference>
<evidence type="ECO:0000256" key="1">
    <source>
        <dbReference type="ARBA" id="ARBA00000085"/>
    </source>
</evidence>
<feature type="domain" description="Histidine kinase" evidence="14">
    <location>
        <begin position="126"/>
        <end position="333"/>
    </location>
</feature>
<dbReference type="InterPro" id="IPR005467">
    <property type="entry name" value="His_kinase_dom"/>
</dbReference>
<dbReference type="InterPro" id="IPR050351">
    <property type="entry name" value="BphY/WalK/GraS-like"/>
</dbReference>
<organism evidence="15 16">
    <name type="scientific">Paenibacillus glacialis</name>
    <dbReference type="NCBI Taxonomy" id="494026"/>
    <lineage>
        <taxon>Bacteria</taxon>
        <taxon>Bacillati</taxon>
        <taxon>Bacillota</taxon>
        <taxon>Bacilli</taxon>
        <taxon>Bacillales</taxon>
        <taxon>Paenibacillaceae</taxon>
        <taxon>Paenibacillus</taxon>
    </lineage>
</organism>
<dbReference type="GO" id="GO:0005886">
    <property type="term" value="C:plasma membrane"/>
    <property type="evidence" value="ECO:0007669"/>
    <property type="project" value="UniProtKB-SubCell"/>
</dbReference>
<feature type="transmembrane region" description="Helical" evidence="13">
    <location>
        <begin position="42"/>
        <end position="62"/>
    </location>
</feature>
<dbReference type="PROSITE" id="PS50109">
    <property type="entry name" value="HIS_KIN"/>
    <property type="match status" value="1"/>
</dbReference>
<sequence>MSIFRYIKERRNFLLLYFLIMFFISTMIYLSDEISGTKMNLLYINVVSAIFILIYLIIGYLYHIRFYQELNIALQLEHDTVIAIPNPHTYEQELYTEILKKLYLEQQEQMYILHEEKKEYHDFIMSWIHEVKTPIATSQLLMRSDKPADILIGKLEDELERIDHFVEQALYYSRLDSFSKDYFIQEISLETVTGASMKKYARTFIAKRIQFERTNLHVLVESDAKWLSFIVDQLVANSLKYTDEHGQIKFIGEEDDNEKRLIIQDNGVGIKAEDMGRVFERGFTGFNGRLHTKSTGLGLYLAKRLSHKLGHDISIESKENAYTRVTLHFPKTNQYHTITKT</sequence>
<evidence type="ECO:0000259" key="14">
    <source>
        <dbReference type="PROSITE" id="PS50109"/>
    </source>
</evidence>
<name>A0A162KBC8_9BACL</name>
<dbReference type="PANTHER" id="PTHR45453">
    <property type="entry name" value="PHOSPHATE REGULON SENSOR PROTEIN PHOR"/>
    <property type="match status" value="1"/>
</dbReference>
<keyword evidence="5" id="KW-0808">Transferase</keyword>
<dbReference type="PANTHER" id="PTHR45453:SF2">
    <property type="entry name" value="HISTIDINE KINASE"/>
    <property type="match status" value="1"/>
</dbReference>
<evidence type="ECO:0000256" key="13">
    <source>
        <dbReference type="SAM" id="Phobius"/>
    </source>
</evidence>
<gene>
    <name evidence="15" type="ORF">PGLA_09805</name>
</gene>
<protein>
    <recommendedName>
        <fullName evidence="3">histidine kinase</fullName>
        <ecNumber evidence="3">2.7.13.3</ecNumber>
    </recommendedName>
</protein>
<dbReference type="OrthoDB" id="9780487at2"/>
<dbReference type="STRING" id="494026.PGLA_09805"/>
<evidence type="ECO:0000256" key="5">
    <source>
        <dbReference type="ARBA" id="ARBA00022679"/>
    </source>
</evidence>
<dbReference type="Gene3D" id="3.30.565.10">
    <property type="entry name" value="Histidine kinase-like ATPase, C-terminal domain"/>
    <property type="match status" value="1"/>
</dbReference>
<keyword evidence="7" id="KW-0547">Nucleotide-binding</keyword>
<dbReference type="SUPFAM" id="SSF55874">
    <property type="entry name" value="ATPase domain of HSP90 chaperone/DNA topoisomerase II/histidine kinase"/>
    <property type="match status" value="1"/>
</dbReference>
<evidence type="ECO:0000313" key="15">
    <source>
        <dbReference type="EMBL" id="OAB43278.1"/>
    </source>
</evidence>
<dbReference type="InterPro" id="IPR003594">
    <property type="entry name" value="HATPase_dom"/>
</dbReference>
<evidence type="ECO:0000256" key="12">
    <source>
        <dbReference type="ARBA" id="ARBA00023136"/>
    </source>
</evidence>
<evidence type="ECO:0000256" key="2">
    <source>
        <dbReference type="ARBA" id="ARBA00004651"/>
    </source>
</evidence>
<evidence type="ECO:0000256" key="8">
    <source>
        <dbReference type="ARBA" id="ARBA00022777"/>
    </source>
</evidence>
<evidence type="ECO:0000256" key="10">
    <source>
        <dbReference type="ARBA" id="ARBA00022989"/>
    </source>
</evidence>
<dbReference type="InterPro" id="IPR003661">
    <property type="entry name" value="HisK_dim/P_dom"/>
</dbReference>
<dbReference type="InterPro" id="IPR036890">
    <property type="entry name" value="HATPase_C_sf"/>
</dbReference>
<evidence type="ECO:0000256" key="7">
    <source>
        <dbReference type="ARBA" id="ARBA00022741"/>
    </source>
</evidence>
<dbReference type="GO" id="GO:0000155">
    <property type="term" value="F:phosphorelay sensor kinase activity"/>
    <property type="evidence" value="ECO:0007669"/>
    <property type="project" value="InterPro"/>
</dbReference>
<comment type="caution">
    <text evidence="15">The sequence shown here is derived from an EMBL/GenBank/DDBJ whole genome shotgun (WGS) entry which is preliminary data.</text>
</comment>
<keyword evidence="9" id="KW-0067">ATP-binding</keyword>
<keyword evidence="4" id="KW-1003">Cell membrane</keyword>
<keyword evidence="8 15" id="KW-0418">Kinase</keyword>
<evidence type="ECO:0000313" key="16">
    <source>
        <dbReference type="Proteomes" id="UP000076967"/>
    </source>
</evidence>
<evidence type="ECO:0000256" key="9">
    <source>
        <dbReference type="ARBA" id="ARBA00022840"/>
    </source>
</evidence>
<dbReference type="AlphaFoldDB" id="A0A162KBC8"/>
<evidence type="ECO:0000256" key="11">
    <source>
        <dbReference type="ARBA" id="ARBA00023012"/>
    </source>
</evidence>
<comment type="catalytic activity">
    <reaction evidence="1">
        <text>ATP + protein L-histidine = ADP + protein N-phospho-L-histidine.</text>
        <dbReference type="EC" id="2.7.13.3"/>
    </reaction>
</comment>
<evidence type="ECO:0000256" key="6">
    <source>
        <dbReference type="ARBA" id="ARBA00022692"/>
    </source>
</evidence>
<dbReference type="RefSeq" id="WP_068532076.1">
    <property type="nucleotide sequence ID" value="NZ_LVJH01000016.1"/>
</dbReference>